<evidence type="ECO:0000259" key="2">
    <source>
        <dbReference type="PROSITE" id="PS50894"/>
    </source>
</evidence>
<dbReference type="OrthoDB" id="9862256at2"/>
<dbReference type="AlphaFoldDB" id="A0A1T4L8P8"/>
<dbReference type="PROSITE" id="PS50894">
    <property type="entry name" value="HPT"/>
    <property type="match status" value="1"/>
</dbReference>
<evidence type="ECO:0000313" key="3">
    <source>
        <dbReference type="EMBL" id="SJZ51044.1"/>
    </source>
</evidence>
<dbReference type="GO" id="GO:0004672">
    <property type="term" value="F:protein kinase activity"/>
    <property type="evidence" value="ECO:0007669"/>
    <property type="project" value="UniProtKB-ARBA"/>
</dbReference>
<sequence length="129" mass="14218">METVALLDHHYLRENYHQAGFSYLLPEILELFRDQATLHLETIEQHLMQGNLHEVAQEAHTLKGAAGSVGAAALAQLAHHLEESAPVSQIAEVSQQVRALRELIAQTDTAITTELVRLGTGADDDLDQF</sequence>
<dbReference type="InterPro" id="IPR036641">
    <property type="entry name" value="HPT_dom_sf"/>
</dbReference>
<keyword evidence="4" id="KW-1185">Reference proteome</keyword>
<protein>
    <submittedName>
        <fullName evidence="3">Hpt domain-containing protein</fullName>
    </submittedName>
</protein>
<proteinExistence type="predicted"/>
<accession>A0A1T4L8P8</accession>
<dbReference type="STRING" id="115783.SAMN02745119_00829"/>
<dbReference type="InterPro" id="IPR008207">
    <property type="entry name" value="Sig_transdc_His_kin_Hpt_dom"/>
</dbReference>
<name>A0A1T4L8P8_9BACT</name>
<keyword evidence="1" id="KW-0597">Phosphoprotein</keyword>
<evidence type="ECO:0000313" key="4">
    <source>
        <dbReference type="Proteomes" id="UP000190102"/>
    </source>
</evidence>
<dbReference type="Pfam" id="PF01627">
    <property type="entry name" value="Hpt"/>
    <property type="match status" value="1"/>
</dbReference>
<dbReference type="Proteomes" id="UP000190102">
    <property type="component" value="Unassembled WGS sequence"/>
</dbReference>
<dbReference type="SMART" id="SM00073">
    <property type="entry name" value="HPT"/>
    <property type="match status" value="1"/>
</dbReference>
<feature type="domain" description="HPt" evidence="2">
    <location>
        <begin position="21"/>
        <end position="118"/>
    </location>
</feature>
<dbReference type="RefSeq" id="WP_078789116.1">
    <property type="nucleotide sequence ID" value="NZ_FUWR01000002.1"/>
</dbReference>
<dbReference type="EMBL" id="FUWR01000002">
    <property type="protein sequence ID" value="SJZ51044.1"/>
    <property type="molecule type" value="Genomic_DNA"/>
</dbReference>
<dbReference type="GO" id="GO:0000160">
    <property type="term" value="P:phosphorelay signal transduction system"/>
    <property type="evidence" value="ECO:0007669"/>
    <property type="project" value="InterPro"/>
</dbReference>
<evidence type="ECO:0000256" key="1">
    <source>
        <dbReference type="PROSITE-ProRule" id="PRU00110"/>
    </source>
</evidence>
<reference evidence="4" key="1">
    <citation type="submission" date="2017-02" db="EMBL/GenBank/DDBJ databases">
        <authorList>
            <person name="Varghese N."/>
            <person name="Submissions S."/>
        </authorList>
    </citation>
    <scope>NUCLEOTIDE SEQUENCE [LARGE SCALE GENOMIC DNA]</scope>
    <source>
        <strain evidence="4">ATCC BAA-34</strain>
    </source>
</reference>
<feature type="modified residue" description="Phosphohistidine" evidence="1">
    <location>
        <position position="60"/>
    </location>
</feature>
<dbReference type="SUPFAM" id="SSF47226">
    <property type="entry name" value="Histidine-containing phosphotransfer domain, HPT domain"/>
    <property type="match status" value="1"/>
</dbReference>
<dbReference type="Gene3D" id="1.20.120.160">
    <property type="entry name" value="HPT domain"/>
    <property type="match status" value="1"/>
</dbReference>
<organism evidence="3 4">
    <name type="scientific">Trichlorobacter thiogenes</name>
    <dbReference type="NCBI Taxonomy" id="115783"/>
    <lineage>
        <taxon>Bacteria</taxon>
        <taxon>Pseudomonadati</taxon>
        <taxon>Thermodesulfobacteriota</taxon>
        <taxon>Desulfuromonadia</taxon>
        <taxon>Geobacterales</taxon>
        <taxon>Geobacteraceae</taxon>
        <taxon>Trichlorobacter</taxon>
    </lineage>
</organism>
<gene>
    <name evidence="3" type="ORF">SAMN02745119_00829</name>
</gene>